<evidence type="ECO:0000256" key="5">
    <source>
        <dbReference type="ARBA" id="ARBA00023136"/>
    </source>
</evidence>
<dbReference type="Pfam" id="PF03381">
    <property type="entry name" value="CDC50"/>
    <property type="match status" value="1"/>
</dbReference>
<evidence type="ECO:0008006" key="10">
    <source>
        <dbReference type="Google" id="ProtNLM"/>
    </source>
</evidence>
<evidence type="ECO:0000256" key="7">
    <source>
        <dbReference type="SAM" id="Phobius"/>
    </source>
</evidence>
<gene>
    <name evidence="8" type="ORF">CYY_007777</name>
</gene>
<sequence>MSSKDPQHSKRPANTAFKQQRLKAWEPILTPAPVIISFIIIGVIFIPIGAVMINASNSVIEHTVRYDDLCGKEPNCTTTIEVPKTMQAPVYFYYRLENFYQNHRSYVKSRNDNQLRGEIVSAYKDLQDCEPFKSLDDSHDPQNFYLPCGLIARSMFNDTFVLKQGTPIPLKKEGIAWTSDKEKKFKNPPANAVGIRIIPDFEDEDFIVWMRTAGLPDFKKLYRIIEQDLQGTYTVDIQNNYNVSSFSGKKYIVLSTTSWIGGKNPFLGYAYIIVGIICFVQGIVFLVKHKVSPRKLGDTKYLEWNK</sequence>
<comment type="caution">
    <text evidence="8">The sequence shown here is derived from an EMBL/GenBank/DDBJ whole genome shotgun (WGS) entry which is preliminary data.</text>
</comment>
<dbReference type="InterPro" id="IPR005045">
    <property type="entry name" value="CDC50/LEM3_fam"/>
</dbReference>
<keyword evidence="4 7" id="KW-1133">Transmembrane helix</keyword>
<evidence type="ECO:0000256" key="2">
    <source>
        <dbReference type="ARBA" id="ARBA00009457"/>
    </source>
</evidence>
<keyword evidence="9" id="KW-1185">Reference proteome</keyword>
<accession>A0A8J4PQB2</accession>
<organism evidence="8 9">
    <name type="scientific">Polysphondylium violaceum</name>
    <dbReference type="NCBI Taxonomy" id="133409"/>
    <lineage>
        <taxon>Eukaryota</taxon>
        <taxon>Amoebozoa</taxon>
        <taxon>Evosea</taxon>
        <taxon>Eumycetozoa</taxon>
        <taxon>Dictyostelia</taxon>
        <taxon>Dictyosteliales</taxon>
        <taxon>Dictyosteliaceae</taxon>
        <taxon>Polysphondylium</taxon>
    </lineage>
</organism>
<dbReference type="PANTHER" id="PTHR10926">
    <property type="entry name" value="CELL CYCLE CONTROL PROTEIN 50"/>
    <property type="match status" value="1"/>
</dbReference>
<proteinExistence type="inferred from homology"/>
<dbReference type="GO" id="GO:0005794">
    <property type="term" value="C:Golgi apparatus"/>
    <property type="evidence" value="ECO:0007669"/>
    <property type="project" value="TreeGrafter"/>
</dbReference>
<name>A0A8J4PQB2_9MYCE</name>
<evidence type="ECO:0000256" key="3">
    <source>
        <dbReference type="ARBA" id="ARBA00022692"/>
    </source>
</evidence>
<feature type="transmembrane region" description="Helical" evidence="7">
    <location>
        <begin position="266"/>
        <end position="287"/>
    </location>
</feature>
<comment type="similarity">
    <text evidence="2 6">Belongs to the CDC50/LEM3 family.</text>
</comment>
<protein>
    <recommendedName>
        <fullName evidence="10">Cell cycle control protein</fullName>
    </recommendedName>
</protein>
<evidence type="ECO:0000313" key="9">
    <source>
        <dbReference type="Proteomes" id="UP000695562"/>
    </source>
</evidence>
<dbReference type="AlphaFoldDB" id="A0A8J4PQB2"/>
<comment type="subcellular location">
    <subcellularLocation>
        <location evidence="1">Membrane</location>
        <topology evidence="1">Multi-pass membrane protein</topology>
    </subcellularLocation>
</comment>
<feature type="transmembrane region" description="Helical" evidence="7">
    <location>
        <begin position="28"/>
        <end position="53"/>
    </location>
</feature>
<dbReference type="GO" id="GO:0005886">
    <property type="term" value="C:plasma membrane"/>
    <property type="evidence" value="ECO:0007669"/>
    <property type="project" value="TreeGrafter"/>
</dbReference>
<dbReference type="OrthoDB" id="340608at2759"/>
<keyword evidence="3 7" id="KW-0812">Transmembrane</keyword>
<reference evidence="8" key="1">
    <citation type="submission" date="2020-01" db="EMBL/GenBank/DDBJ databases">
        <title>Development of genomics and gene disruption for Polysphondylium violaceum indicates a role for the polyketide synthase stlB in stalk morphogenesis.</title>
        <authorList>
            <person name="Narita B."/>
            <person name="Kawabe Y."/>
            <person name="Kin K."/>
            <person name="Saito T."/>
            <person name="Gibbs R."/>
            <person name="Kuspa A."/>
            <person name="Muzny D."/>
            <person name="Queller D."/>
            <person name="Richards S."/>
            <person name="Strassman J."/>
            <person name="Sucgang R."/>
            <person name="Worley K."/>
            <person name="Schaap P."/>
        </authorList>
    </citation>
    <scope>NUCLEOTIDE SEQUENCE</scope>
    <source>
        <strain evidence="8">QSvi11</strain>
    </source>
</reference>
<dbReference type="Proteomes" id="UP000695562">
    <property type="component" value="Unassembled WGS sequence"/>
</dbReference>
<dbReference type="PIRSF" id="PIRSF015840">
    <property type="entry name" value="DUF284_TM_euk"/>
    <property type="match status" value="1"/>
</dbReference>
<evidence type="ECO:0000313" key="8">
    <source>
        <dbReference type="EMBL" id="KAF2070911.1"/>
    </source>
</evidence>
<evidence type="ECO:0000256" key="6">
    <source>
        <dbReference type="PIRNR" id="PIRNR015840"/>
    </source>
</evidence>
<dbReference type="EMBL" id="AJWJ01000433">
    <property type="protein sequence ID" value="KAF2070911.1"/>
    <property type="molecule type" value="Genomic_DNA"/>
</dbReference>
<evidence type="ECO:0000256" key="1">
    <source>
        <dbReference type="ARBA" id="ARBA00004141"/>
    </source>
</evidence>
<dbReference type="GO" id="GO:0005783">
    <property type="term" value="C:endoplasmic reticulum"/>
    <property type="evidence" value="ECO:0007669"/>
    <property type="project" value="TreeGrafter"/>
</dbReference>
<evidence type="ECO:0000256" key="4">
    <source>
        <dbReference type="ARBA" id="ARBA00022989"/>
    </source>
</evidence>
<keyword evidence="5 6" id="KW-0472">Membrane</keyword>
<dbReference type="PANTHER" id="PTHR10926:SF0">
    <property type="entry name" value="CDC50, ISOFORM A"/>
    <property type="match status" value="1"/>
</dbReference>